<evidence type="ECO:0000313" key="2">
    <source>
        <dbReference type="Proteomes" id="UP000658514"/>
    </source>
</evidence>
<evidence type="ECO:0000313" key="1">
    <source>
        <dbReference type="EMBL" id="MBD2194810.1"/>
    </source>
</evidence>
<dbReference type="EMBL" id="JACJQH010000005">
    <property type="protein sequence ID" value="MBD2194810.1"/>
    <property type="molecule type" value="Genomic_DNA"/>
</dbReference>
<name>A0ABR8A4D6_9CYAN</name>
<protein>
    <submittedName>
        <fullName evidence="1">Type II toxin-antitoxin system VapB family antitoxin</fullName>
    </submittedName>
</protein>
<gene>
    <name evidence="1" type="ORF">H6G24_04775</name>
</gene>
<dbReference type="InterPro" id="IPR019239">
    <property type="entry name" value="VapB_antitoxin"/>
</dbReference>
<accession>A0ABR8A4D6</accession>
<dbReference type="RefSeq" id="WP_190550065.1">
    <property type="nucleotide sequence ID" value="NZ_CAWPNO010000084.1"/>
</dbReference>
<comment type="caution">
    <text evidence="1">The sequence shown here is derived from an EMBL/GenBank/DDBJ whole genome shotgun (WGS) entry which is preliminary data.</text>
</comment>
<dbReference type="Pfam" id="PF09957">
    <property type="entry name" value="VapB_antitoxin"/>
    <property type="match status" value="1"/>
</dbReference>
<organism evidence="1 2">
    <name type="scientific">Calothrix parietina FACHB-288</name>
    <dbReference type="NCBI Taxonomy" id="2692896"/>
    <lineage>
        <taxon>Bacteria</taxon>
        <taxon>Bacillati</taxon>
        <taxon>Cyanobacteriota</taxon>
        <taxon>Cyanophyceae</taxon>
        <taxon>Nostocales</taxon>
        <taxon>Calotrichaceae</taxon>
        <taxon>Calothrix</taxon>
    </lineage>
</organism>
<sequence length="66" mass="7740">MATPLNINEALLQEALALDNQVSIDSLVETALREYIQRRKRLKVLELFGTIDYDEGYDYKHQRQQT</sequence>
<proteinExistence type="predicted"/>
<reference evidence="1 2" key="1">
    <citation type="journal article" date="2020" name="ISME J.">
        <title>Comparative genomics reveals insights into cyanobacterial evolution and habitat adaptation.</title>
        <authorList>
            <person name="Chen M.Y."/>
            <person name="Teng W.K."/>
            <person name="Zhao L."/>
            <person name="Hu C.X."/>
            <person name="Zhou Y.K."/>
            <person name="Han B.P."/>
            <person name="Song L.R."/>
            <person name="Shu W.S."/>
        </authorList>
    </citation>
    <scope>NUCLEOTIDE SEQUENCE [LARGE SCALE GENOMIC DNA]</scope>
    <source>
        <strain evidence="1 2">FACHB-288</strain>
    </source>
</reference>
<dbReference type="Proteomes" id="UP000658514">
    <property type="component" value="Unassembled WGS sequence"/>
</dbReference>
<keyword evidence="2" id="KW-1185">Reference proteome</keyword>